<reference evidence="2" key="1">
    <citation type="submission" date="2018-05" db="EMBL/GenBank/DDBJ databases">
        <authorList>
            <person name="Lanie J.A."/>
            <person name="Ng W.-L."/>
            <person name="Kazmierczak K.M."/>
            <person name="Andrzejewski T.M."/>
            <person name="Davidsen T.M."/>
            <person name="Wayne K.J."/>
            <person name="Tettelin H."/>
            <person name="Glass J.I."/>
            <person name="Rusch D."/>
            <person name="Podicherti R."/>
            <person name="Tsui H.-C.T."/>
            <person name="Winkler M.E."/>
        </authorList>
    </citation>
    <scope>NUCLEOTIDE SEQUENCE</scope>
</reference>
<name>A0A382EFG5_9ZZZZ</name>
<dbReference type="SUPFAM" id="SSF51197">
    <property type="entry name" value="Clavaminate synthase-like"/>
    <property type="match status" value="1"/>
</dbReference>
<dbReference type="InterPro" id="IPR050231">
    <property type="entry name" value="Iron_ascorbate_oxido_reductase"/>
</dbReference>
<feature type="domain" description="Fe2OG dioxygenase" evidence="1">
    <location>
        <begin position="182"/>
        <end position="284"/>
    </location>
</feature>
<dbReference type="EMBL" id="UINC01043956">
    <property type="protein sequence ID" value="SVB48731.1"/>
    <property type="molecule type" value="Genomic_DNA"/>
</dbReference>
<dbReference type="Pfam" id="PF14226">
    <property type="entry name" value="DIOX_N"/>
    <property type="match status" value="1"/>
</dbReference>
<dbReference type="InterPro" id="IPR027443">
    <property type="entry name" value="IPNS-like_sf"/>
</dbReference>
<accession>A0A382EFG5</accession>
<dbReference type="InterPro" id="IPR005123">
    <property type="entry name" value="Oxoglu/Fe-dep_dioxygenase_dom"/>
</dbReference>
<dbReference type="InterPro" id="IPR044861">
    <property type="entry name" value="IPNS-like_FE2OG_OXY"/>
</dbReference>
<proteinExistence type="predicted"/>
<gene>
    <name evidence="2" type="ORF">METZ01_LOCUS201585</name>
</gene>
<sequence length="326" mass="36295">VHQTSKANIPVSNAPIPIIDITPLVSKDVKQEGVVNEIRDVCEAVGFFYVVGHGISLDVQAKIFSIAREFFALPDRTKQSVGVAKSRCFRGYVPFALTGPNVPKRMLEAFQMMLDLGPDDPDVAGENIMYGSNQWPEGVPRMRSILEAYYKEMETLSNHLLSAFALALGEDRAFFNAYFHKPLTQLRLLHYPYVASDNPEDQQGVEPHTDTGAFTILMQDDIGGLEVKARDGSWLSASPIEDAFVINVGDMMQWWTADKFVSTPHRVTNRSGRSRYSVPFFVNPDRSAVITRLGADPDDTRERFDVGAHVEKAYVDAWPRDPAGVG</sequence>
<dbReference type="PROSITE" id="PS51471">
    <property type="entry name" value="FE2OG_OXY"/>
    <property type="match status" value="1"/>
</dbReference>
<dbReference type="InterPro" id="IPR026992">
    <property type="entry name" value="DIOX_N"/>
</dbReference>
<dbReference type="Pfam" id="PF03171">
    <property type="entry name" value="2OG-FeII_Oxy"/>
    <property type="match status" value="1"/>
</dbReference>
<evidence type="ECO:0000259" key="1">
    <source>
        <dbReference type="PROSITE" id="PS51471"/>
    </source>
</evidence>
<evidence type="ECO:0000313" key="2">
    <source>
        <dbReference type="EMBL" id="SVB48731.1"/>
    </source>
</evidence>
<protein>
    <recommendedName>
        <fullName evidence="1">Fe2OG dioxygenase domain-containing protein</fullName>
    </recommendedName>
</protein>
<organism evidence="2">
    <name type="scientific">marine metagenome</name>
    <dbReference type="NCBI Taxonomy" id="408172"/>
    <lineage>
        <taxon>unclassified sequences</taxon>
        <taxon>metagenomes</taxon>
        <taxon>ecological metagenomes</taxon>
    </lineage>
</organism>
<dbReference type="Gene3D" id="2.60.120.330">
    <property type="entry name" value="B-lactam Antibiotic, Isopenicillin N Synthase, Chain"/>
    <property type="match status" value="1"/>
</dbReference>
<feature type="non-terminal residue" evidence="2">
    <location>
        <position position="1"/>
    </location>
</feature>
<dbReference type="AlphaFoldDB" id="A0A382EFG5"/>
<dbReference type="PANTHER" id="PTHR47990">
    <property type="entry name" value="2-OXOGLUTARATE (2OG) AND FE(II)-DEPENDENT OXYGENASE SUPERFAMILY PROTEIN-RELATED"/>
    <property type="match status" value="1"/>
</dbReference>
<dbReference type="PRINTS" id="PR00682">
    <property type="entry name" value="IPNSYNTHASE"/>
</dbReference>